<dbReference type="EMBL" id="CP094534">
    <property type="protein sequence ID" value="UOE32843.1"/>
    <property type="molecule type" value="Genomic_DNA"/>
</dbReference>
<reference evidence="1 2" key="1">
    <citation type="submission" date="2022-03" db="EMBL/GenBank/DDBJ databases">
        <title>Hymenobactersp. isolated from the air.</title>
        <authorList>
            <person name="Won M."/>
            <person name="Kwon S.-W."/>
        </authorList>
    </citation>
    <scope>NUCLEOTIDE SEQUENCE [LARGE SCALE GENOMIC DNA]</scope>
    <source>
        <strain evidence="1 2">KACC 22596</strain>
    </source>
</reference>
<gene>
    <name evidence="1" type="ORF">MTP16_17115</name>
</gene>
<name>A0ABY4B100_9BACT</name>
<accession>A0ABY4B100</accession>
<proteinExistence type="predicted"/>
<keyword evidence="2" id="KW-1185">Reference proteome</keyword>
<sequence>MSTTASAIQTALLMLAREAFPKQMDVLTSRLLIAHYIANTDSATIDYQLGKKLRSLGYELVSKPKAQA</sequence>
<dbReference type="Proteomes" id="UP000831390">
    <property type="component" value="Chromosome"/>
</dbReference>
<evidence type="ECO:0000313" key="1">
    <source>
        <dbReference type="EMBL" id="UOE32843.1"/>
    </source>
</evidence>
<protein>
    <submittedName>
        <fullName evidence="1">Uncharacterized protein</fullName>
    </submittedName>
</protein>
<evidence type="ECO:0000313" key="2">
    <source>
        <dbReference type="Proteomes" id="UP000831390"/>
    </source>
</evidence>
<organism evidence="1 2">
    <name type="scientific">Hymenobacter monticola</name>
    <dbReference type="NCBI Taxonomy" id="1705399"/>
    <lineage>
        <taxon>Bacteria</taxon>
        <taxon>Pseudomonadati</taxon>
        <taxon>Bacteroidota</taxon>
        <taxon>Cytophagia</taxon>
        <taxon>Cytophagales</taxon>
        <taxon>Hymenobacteraceae</taxon>
        <taxon>Hymenobacter</taxon>
    </lineage>
</organism>
<dbReference type="RefSeq" id="WP_243512114.1">
    <property type="nucleotide sequence ID" value="NZ_CP094534.1"/>
</dbReference>